<dbReference type="Pfam" id="PF10082">
    <property type="entry name" value="BBP2_2"/>
    <property type="match status" value="1"/>
</dbReference>
<accession>G4RCA1</accession>
<sequence length="473" mass="48035">MDFNARIILVLALGGAGALAGAAMALAQGDGSGTDNPDLLRGSLGVGCRPGTLCQFPATDASVPVSPPTQPLPLAAPSPAVAVTPPAPARPAYAVEPLPAAMAAPLSTDTADWGELGYGVALRGAYVRSGSAEHFEMLAIPSVSYSRSGGVTDVTLDASATLVAPQSDDVRVGAANVSTDIVHRLSPSAGLAFNGDLALSQDAPDGLSTDEADLASAPVSVSGAAGVGYTHRFGNFSVTGTGELARDWVGEATRADDTVIDNSHEGATRYGGALRVGYDLTPVVGVFGQGGAGRTEFDGIDPDLGASRSGDDFELRGGITANWSDVVTLEASVGSGWRMFDAAAIPEAQTWLYGVSLDYSPTTATAFTARLETELTPGSGGSGASATYDIGLEARHRANSWLGLRASVGAQWEVPEDGSATSRSYSAGLGADVALGQHTTATLDYDYGLREDPAAAGASRDEHRISGGVSLQY</sequence>
<keyword evidence="2" id="KW-0732">Signal</keyword>
<evidence type="ECO:0000313" key="4">
    <source>
        <dbReference type="Proteomes" id="UP000008850"/>
    </source>
</evidence>
<dbReference type="KEGG" id="phl:KKY_2718"/>
<gene>
    <name evidence="3" type="ordered locus">KKY_2718</name>
</gene>
<evidence type="ECO:0000256" key="1">
    <source>
        <dbReference type="SAM" id="MobiDB-lite"/>
    </source>
</evidence>
<dbReference type="EMBL" id="CP003075">
    <property type="protein sequence ID" value="AEQ52724.1"/>
    <property type="molecule type" value="Genomic_DNA"/>
</dbReference>
<keyword evidence="4" id="KW-1185">Reference proteome</keyword>
<dbReference type="AlphaFoldDB" id="G4RCA1"/>
<feature type="chain" id="PRO_5003467629" evidence="2">
    <location>
        <begin position="28"/>
        <end position="473"/>
    </location>
</feature>
<proteinExistence type="predicted"/>
<name>G4RCA1_PELHB</name>
<dbReference type="InterPro" id="IPR018759">
    <property type="entry name" value="BBP2_2"/>
</dbReference>
<evidence type="ECO:0000256" key="2">
    <source>
        <dbReference type="SAM" id="SignalP"/>
    </source>
</evidence>
<dbReference type="HOGENOM" id="CLU_577276_0_0_5"/>
<feature type="signal peptide" evidence="2">
    <location>
        <begin position="1"/>
        <end position="27"/>
    </location>
</feature>
<dbReference type="Proteomes" id="UP000008850">
    <property type="component" value="Chromosome"/>
</dbReference>
<dbReference type="RefSeq" id="WP_014131873.1">
    <property type="nucleotide sequence ID" value="NC_016078.1"/>
</dbReference>
<protein>
    <submittedName>
        <fullName evidence="3">Uncharacterized protein</fullName>
    </submittedName>
</protein>
<organism evidence="3 4">
    <name type="scientific">Pelagibacterium halotolerans (strain DSM 22347 / JCM 15775 / CGMCC 1.7692 / B2)</name>
    <dbReference type="NCBI Taxonomy" id="1082931"/>
    <lineage>
        <taxon>Bacteria</taxon>
        <taxon>Pseudomonadati</taxon>
        <taxon>Pseudomonadota</taxon>
        <taxon>Alphaproteobacteria</taxon>
        <taxon>Hyphomicrobiales</taxon>
        <taxon>Devosiaceae</taxon>
        <taxon>Pelagibacterium</taxon>
    </lineage>
</organism>
<feature type="region of interest" description="Disordered" evidence="1">
    <location>
        <begin position="454"/>
        <end position="473"/>
    </location>
</feature>
<dbReference type="STRING" id="1082931.KKY_2718"/>
<feature type="compositionally biased region" description="Basic and acidic residues" evidence="1">
    <location>
        <begin position="454"/>
        <end position="465"/>
    </location>
</feature>
<dbReference type="eggNOG" id="COG5338">
    <property type="taxonomic scope" value="Bacteria"/>
</dbReference>
<reference evidence="3 4" key="1">
    <citation type="journal article" date="2012" name="J. Bacteriol.">
        <title>Complete genome sequence of Pelagibacterium halotolerans B2T.</title>
        <authorList>
            <person name="Huo Y.Y."/>
            <person name="Cheng H."/>
            <person name="Han X.F."/>
            <person name="Jiang X.W."/>
            <person name="Sun C."/>
            <person name="Zhang X.Q."/>
            <person name="Zhu X.F."/>
            <person name="Liu Y.F."/>
            <person name="Li P.F."/>
            <person name="Ni P.X."/>
            <person name="Wu M."/>
        </authorList>
    </citation>
    <scope>NUCLEOTIDE SEQUENCE [LARGE SCALE GENOMIC DNA]</scope>
    <source>
        <strain evidence="4">DSM 22347 / JCM 15775 / CGMCC 1.7692 / B2</strain>
    </source>
</reference>
<evidence type="ECO:0000313" key="3">
    <source>
        <dbReference type="EMBL" id="AEQ52724.1"/>
    </source>
</evidence>